<feature type="region of interest" description="Disordered" evidence="1">
    <location>
        <begin position="53"/>
        <end position="100"/>
    </location>
</feature>
<dbReference type="AlphaFoldDB" id="A0A7I7K833"/>
<accession>A0A7I7K833</accession>
<dbReference type="InterPro" id="IPR028037">
    <property type="entry name" value="Antitoxin_Rv0909/MT0933"/>
</dbReference>
<dbReference type="Proteomes" id="UP000467006">
    <property type="component" value="Chromosome"/>
</dbReference>
<protein>
    <recommendedName>
        <fullName evidence="4">Antitoxin</fullName>
    </recommendedName>
</protein>
<feature type="region of interest" description="Disordered" evidence="1">
    <location>
        <begin position="1"/>
        <end position="23"/>
    </location>
</feature>
<sequence>MSFLDKVKNWVSKNPDKAGSAIDKAGDFFDQKTQGKYAQHVDKAQDAARNYVTKNNPAQPGTAQQPLAGDAGQPQQPPTAPPQQPPTAPPQQPPTAPPSS</sequence>
<gene>
    <name evidence="2" type="ORF">MDUV_51900</name>
</gene>
<dbReference type="RefSeq" id="WP_163722385.1">
    <property type="nucleotide sequence ID" value="NZ_AP022563.1"/>
</dbReference>
<organism evidence="2 3">
    <name type="scientific">Mycolicibacterium duvalii</name>
    <dbReference type="NCBI Taxonomy" id="39688"/>
    <lineage>
        <taxon>Bacteria</taxon>
        <taxon>Bacillati</taxon>
        <taxon>Actinomycetota</taxon>
        <taxon>Actinomycetes</taxon>
        <taxon>Mycobacteriales</taxon>
        <taxon>Mycobacteriaceae</taxon>
        <taxon>Mycolicibacterium</taxon>
    </lineage>
</organism>
<feature type="compositionally biased region" description="Polar residues" evidence="1">
    <location>
        <begin position="53"/>
        <end position="65"/>
    </location>
</feature>
<proteinExistence type="predicted"/>
<evidence type="ECO:0008006" key="4">
    <source>
        <dbReference type="Google" id="ProtNLM"/>
    </source>
</evidence>
<evidence type="ECO:0000313" key="3">
    <source>
        <dbReference type="Proteomes" id="UP000467006"/>
    </source>
</evidence>
<name>A0A7I7K833_9MYCO</name>
<dbReference type="Pfam" id="PF14013">
    <property type="entry name" value="MT0933_antitox"/>
    <property type="match status" value="1"/>
</dbReference>
<keyword evidence="3" id="KW-1185">Reference proteome</keyword>
<evidence type="ECO:0000313" key="2">
    <source>
        <dbReference type="EMBL" id="BBX20330.1"/>
    </source>
</evidence>
<evidence type="ECO:0000256" key="1">
    <source>
        <dbReference type="SAM" id="MobiDB-lite"/>
    </source>
</evidence>
<reference evidence="2 3" key="1">
    <citation type="journal article" date="2019" name="Emerg. Microbes Infect.">
        <title>Comprehensive subspecies identification of 175 nontuberculous mycobacteria species based on 7547 genomic profiles.</title>
        <authorList>
            <person name="Matsumoto Y."/>
            <person name="Kinjo T."/>
            <person name="Motooka D."/>
            <person name="Nabeya D."/>
            <person name="Jung N."/>
            <person name="Uechi K."/>
            <person name="Horii T."/>
            <person name="Iida T."/>
            <person name="Fujita J."/>
            <person name="Nakamura S."/>
        </authorList>
    </citation>
    <scope>NUCLEOTIDE SEQUENCE [LARGE SCALE GENOMIC DNA]</scope>
    <source>
        <strain evidence="2 3">JCM 6396</strain>
    </source>
</reference>
<dbReference type="EMBL" id="AP022563">
    <property type="protein sequence ID" value="BBX20330.1"/>
    <property type="molecule type" value="Genomic_DNA"/>
</dbReference>
<dbReference type="KEGG" id="mdu:MDUV_51900"/>
<feature type="compositionally biased region" description="Pro residues" evidence="1">
    <location>
        <begin position="75"/>
        <end position="100"/>
    </location>
</feature>